<dbReference type="AlphaFoldDB" id="K4CF66"/>
<dbReference type="HOGENOM" id="CLU_3419830_0_0_1"/>
<dbReference type="EnsemblPlants" id="Solyc07g049650.1.1">
    <property type="protein sequence ID" value="Solyc07g049650.1.1"/>
    <property type="gene ID" value="Solyc07g049650.1"/>
</dbReference>
<dbReference type="InParanoid" id="K4CF66"/>
<accession>K4CF66</accession>
<proteinExistence type="predicted"/>
<reference evidence="1" key="1">
    <citation type="journal article" date="2012" name="Nature">
        <title>The tomato genome sequence provides insights into fleshy fruit evolution.</title>
        <authorList>
            <consortium name="Tomato Genome Consortium"/>
        </authorList>
    </citation>
    <scope>NUCLEOTIDE SEQUENCE [LARGE SCALE GENOMIC DNA]</scope>
    <source>
        <strain evidence="1">cv. Heinz 1706</strain>
    </source>
</reference>
<evidence type="ECO:0000313" key="2">
    <source>
        <dbReference type="Proteomes" id="UP000004994"/>
    </source>
</evidence>
<reference evidence="1" key="2">
    <citation type="submission" date="2015-06" db="UniProtKB">
        <authorList>
            <consortium name="EnsemblPlants"/>
        </authorList>
    </citation>
    <scope>IDENTIFICATION</scope>
    <source>
        <strain evidence="1">cv. Heinz 1706</strain>
    </source>
</reference>
<dbReference type="Gramene" id="Solyc07g049650.1.1">
    <property type="protein sequence ID" value="Solyc07g049650.1.1"/>
    <property type="gene ID" value="Solyc07g049650.1"/>
</dbReference>
<dbReference type="PaxDb" id="4081-Solyc07g049650.1.1"/>
<name>K4CF66_SOLLC</name>
<keyword evidence="2" id="KW-1185">Reference proteome</keyword>
<protein>
    <submittedName>
        <fullName evidence="1">Uncharacterized protein</fullName>
    </submittedName>
</protein>
<sequence length="25" mass="2745">MEQCLPSSQDADELIVPFHASSRAI</sequence>
<evidence type="ECO:0000313" key="1">
    <source>
        <dbReference type="EnsemblPlants" id="Solyc07g049650.1.1"/>
    </source>
</evidence>
<organism evidence="1">
    <name type="scientific">Solanum lycopersicum</name>
    <name type="common">Tomato</name>
    <name type="synonym">Lycopersicon esculentum</name>
    <dbReference type="NCBI Taxonomy" id="4081"/>
    <lineage>
        <taxon>Eukaryota</taxon>
        <taxon>Viridiplantae</taxon>
        <taxon>Streptophyta</taxon>
        <taxon>Embryophyta</taxon>
        <taxon>Tracheophyta</taxon>
        <taxon>Spermatophyta</taxon>
        <taxon>Magnoliopsida</taxon>
        <taxon>eudicotyledons</taxon>
        <taxon>Gunneridae</taxon>
        <taxon>Pentapetalae</taxon>
        <taxon>asterids</taxon>
        <taxon>lamiids</taxon>
        <taxon>Solanales</taxon>
        <taxon>Solanaceae</taxon>
        <taxon>Solanoideae</taxon>
        <taxon>Solaneae</taxon>
        <taxon>Solanum</taxon>
        <taxon>Solanum subgen. Lycopersicon</taxon>
    </lineage>
</organism>
<dbReference type="Proteomes" id="UP000004994">
    <property type="component" value="Chromosome 7"/>
</dbReference>